<keyword evidence="3" id="KW-1185">Reference proteome</keyword>
<name>A0ABQ4DNJ7_9CELL</name>
<dbReference type="SUPFAM" id="SSF47413">
    <property type="entry name" value="lambda repressor-like DNA-binding domains"/>
    <property type="match status" value="1"/>
</dbReference>
<proteinExistence type="predicted"/>
<protein>
    <recommendedName>
        <fullName evidence="1">HTH cro/C1-type domain-containing protein</fullName>
    </recommendedName>
</protein>
<organism evidence="2 3">
    <name type="scientific">Cellulomonas phragmiteti</name>
    <dbReference type="NCBI Taxonomy" id="478780"/>
    <lineage>
        <taxon>Bacteria</taxon>
        <taxon>Bacillati</taxon>
        <taxon>Actinomycetota</taxon>
        <taxon>Actinomycetes</taxon>
        <taxon>Micrococcales</taxon>
        <taxon>Cellulomonadaceae</taxon>
        <taxon>Cellulomonas</taxon>
    </lineage>
</organism>
<feature type="domain" description="HTH cro/C1-type" evidence="1">
    <location>
        <begin position="28"/>
        <end position="81"/>
    </location>
</feature>
<evidence type="ECO:0000259" key="1">
    <source>
        <dbReference type="PROSITE" id="PS50943"/>
    </source>
</evidence>
<dbReference type="InterPro" id="IPR001387">
    <property type="entry name" value="Cro/C1-type_HTH"/>
</dbReference>
<evidence type="ECO:0000313" key="3">
    <source>
        <dbReference type="Proteomes" id="UP000614741"/>
    </source>
</evidence>
<gene>
    <name evidence="2" type="ORF">Cph01nite_22530</name>
</gene>
<dbReference type="Proteomes" id="UP000614741">
    <property type="component" value="Unassembled WGS sequence"/>
</dbReference>
<accession>A0ABQ4DNJ7</accession>
<dbReference type="SMART" id="SM00530">
    <property type="entry name" value="HTH_XRE"/>
    <property type="match status" value="1"/>
</dbReference>
<dbReference type="PROSITE" id="PS50943">
    <property type="entry name" value="HTH_CROC1"/>
    <property type="match status" value="1"/>
</dbReference>
<dbReference type="InterPro" id="IPR010982">
    <property type="entry name" value="Lambda_DNA-bd_dom_sf"/>
</dbReference>
<dbReference type="CDD" id="cd00093">
    <property type="entry name" value="HTH_XRE"/>
    <property type="match status" value="1"/>
</dbReference>
<dbReference type="RefSeq" id="WP_203674239.1">
    <property type="nucleotide sequence ID" value="NZ_BONP01000012.1"/>
</dbReference>
<dbReference type="Gene3D" id="1.10.260.40">
    <property type="entry name" value="lambda repressor-like DNA-binding domains"/>
    <property type="match status" value="1"/>
</dbReference>
<reference evidence="2 3" key="1">
    <citation type="submission" date="2021-01" db="EMBL/GenBank/DDBJ databases">
        <title>Whole genome shotgun sequence of Cellulomonas phragmiteti NBRC 110785.</title>
        <authorList>
            <person name="Komaki H."/>
            <person name="Tamura T."/>
        </authorList>
    </citation>
    <scope>NUCLEOTIDE SEQUENCE [LARGE SCALE GENOMIC DNA]</scope>
    <source>
        <strain evidence="2 3">NBRC 110785</strain>
    </source>
</reference>
<dbReference type="Pfam" id="PF01381">
    <property type="entry name" value="HTH_3"/>
    <property type="match status" value="1"/>
</dbReference>
<dbReference type="EMBL" id="BONP01000012">
    <property type="protein sequence ID" value="GIG40491.1"/>
    <property type="molecule type" value="Genomic_DNA"/>
</dbReference>
<evidence type="ECO:0000313" key="2">
    <source>
        <dbReference type="EMBL" id="GIG40491.1"/>
    </source>
</evidence>
<sequence length="90" mass="9649">MSNTPHASDPMRVRWYRARSLPALGDAVRGAREVRGLTQDQLADMIGSSRPTLSRLERGQAVSAGTVLDALARCGYEVVVVPRGAQVSVS</sequence>
<comment type="caution">
    <text evidence="2">The sequence shown here is derived from an EMBL/GenBank/DDBJ whole genome shotgun (WGS) entry which is preliminary data.</text>
</comment>